<proteinExistence type="predicted"/>
<evidence type="ECO:0000256" key="1">
    <source>
        <dbReference type="SAM" id="SignalP"/>
    </source>
</evidence>
<keyword evidence="1" id="KW-0732">Signal</keyword>
<evidence type="ECO:0000313" key="3">
    <source>
        <dbReference type="Proteomes" id="UP001208570"/>
    </source>
</evidence>
<comment type="caution">
    <text evidence="2">The sequence shown here is derived from an EMBL/GenBank/DDBJ whole genome shotgun (WGS) entry which is preliminary data.</text>
</comment>
<dbReference type="AlphaFoldDB" id="A0AAD9K9M2"/>
<sequence length="50" mass="5844">MFVCSFNIPVKHLGLLWLYSVFMNAHCDNIYSFVNINACNFSYDWATGYL</sequence>
<evidence type="ECO:0000313" key="2">
    <source>
        <dbReference type="EMBL" id="KAK2167060.1"/>
    </source>
</evidence>
<feature type="signal peptide" evidence="1">
    <location>
        <begin position="1"/>
        <end position="27"/>
    </location>
</feature>
<dbReference type="EMBL" id="JAODUP010000032">
    <property type="protein sequence ID" value="KAK2167060.1"/>
    <property type="molecule type" value="Genomic_DNA"/>
</dbReference>
<organism evidence="2 3">
    <name type="scientific">Paralvinella palmiformis</name>
    <dbReference type="NCBI Taxonomy" id="53620"/>
    <lineage>
        <taxon>Eukaryota</taxon>
        <taxon>Metazoa</taxon>
        <taxon>Spiralia</taxon>
        <taxon>Lophotrochozoa</taxon>
        <taxon>Annelida</taxon>
        <taxon>Polychaeta</taxon>
        <taxon>Sedentaria</taxon>
        <taxon>Canalipalpata</taxon>
        <taxon>Terebellida</taxon>
        <taxon>Terebelliformia</taxon>
        <taxon>Alvinellidae</taxon>
        <taxon>Paralvinella</taxon>
    </lineage>
</organism>
<feature type="chain" id="PRO_5042094295" evidence="1">
    <location>
        <begin position="28"/>
        <end position="50"/>
    </location>
</feature>
<name>A0AAD9K9M2_9ANNE</name>
<accession>A0AAD9K9M2</accession>
<keyword evidence="3" id="KW-1185">Reference proteome</keyword>
<protein>
    <submittedName>
        <fullName evidence="2">Uncharacterized protein</fullName>
    </submittedName>
</protein>
<dbReference type="Proteomes" id="UP001208570">
    <property type="component" value="Unassembled WGS sequence"/>
</dbReference>
<reference evidence="2" key="1">
    <citation type="journal article" date="2023" name="Mol. Biol. Evol.">
        <title>Third-Generation Sequencing Reveals the Adaptive Role of the Epigenome in Three Deep-Sea Polychaetes.</title>
        <authorList>
            <person name="Perez M."/>
            <person name="Aroh O."/>
            <person name="Sun Y."/>
            <person name="Lan Y."/>
            <person name="Juniper S.K."/>
            <person name="Young C.R."/>
            <person name="Angers B."/>
            <person name="Qian P.Y."/>
        </authorList>
    </citation>
    <scope>NUCLEOTIDE SEQUENCE</scope>
    <source>
        <strain evidence="2">P08H-3</strain>
    </source>
</reference>
<gene>
    <name evidence="2" type="ORF">LSH36_32g09059</name>
</gene>